<reference evidence="4 5" key="1">
    <citation type="submission" date="2018-07" db="EMBL/GenBank/DDBJ databases">
        <title>Exploring interactions and the metabolic potential of the ultra-small soil bacteria Hylemonella gracilis.</title>
        <authorList>
            <person name="Tyc O."/>
            <person name="Kulkarni P."/>
            <person name="Gawehns F."/>
            <person name="Hundscheid M."/>
            <person name="Zweers H."/>
            <person name="Garbeva P."/>
        </authorList>
    </citation>
    <scope>NUCLEOTIDE SEQUENCE [LARGE SCALE GENOMIC DNA]</scope>
    <source>
        <strain evidence="4 5">NS1</strain>
    </source>
</reference>
<dbReference type="EMBL" id="CP031395">
    <property type="protein sequence ID" value="QBK06016.1"/>
    <property type="molecule type" value="Genomic_DNA"/>
</dbReference>
<feature type="domain" description="SHSP" evidence="3">
    <location>
        <begin position="30"/>
        <end position="127"/>
    </location>
</feature>
<dbReference type="Proteomes" id="UP000292939">
    <property type="component" value="Chromosome"/>
</dbReference>
<comment type="similarity">
    <text evidence="1 2">Belongs to the small heat shock protein (HSP20) family.</text>
</comment>
<dbReference type="InterPro" id="IPR008978">
    <property type="entry name" value="HSP20-like_chaperone"/>
</dbReference>
<evidence type="ECO:0000256" key="2">
    <source>
        <dbReference type="RuleBase" id="RU003616"/>
    </source>
</evidence>
<dbReference type="CDD" id="cd00298">
    <property type="entry name" value="ACD_sHsps_p23-like"/>
    <property type="match status" value="1"/>
</dbReference>
<sequence>MLFVPTLRRSAFAPSLRAFDRSLDRVFDNAVRNRLFGEAAEATQDDKFIELTFDMPGVAREQLSIGIEGKVVRIETLPEAKRQYKAAYELTQDIDASASEAKLENGVLTLKLSKVQPQDRSVKLTIN</sequence>
<dbReference type="OrthoDB" id="8794599at2"/>
<proteinExistence type="inferred from homology"/>
<dbReference type="AlphaFoldDB" id="A0A4P6UMQ2"/>
<dbReference type="Gene3D" id="2.60.40.790">
    <property type="match status" value="1"/>
</dbReference>
<organism evidence="4 5">
    <name type="scientific">Hylemonella gracilis</name>
    <dbReference type="NCBI Taxonomy" id="80880"/>
    <lineage>
        <taxon>Bacteria</taxon>
        <taxon>Pseudomonadati</taxon>
        <taxon>Pseudomonadota</taxon>
        <taxon>Betaproteobacteria</taxon>
        <taxon>Burkholderiales</taxon>
        <taxon>Comamonadaceae</taxon>
        <taxon>Hylemonella</taxon>
    </lineage>
</organism>
<evidence type="ECO:0000313" key="5">
    <source>
        <dbReference type="Proteomes" id="UP000292939"/>
    </source>
</evidence>
<evidence type="ECO:0000256" key="1">
    <source>
        <dbReference type="PROSITE-ProRule" id="PRU00285"/>
    </source>
</evidence>
<dbReference type="SUPFAM" id="SSF49764">
    <property type="entry name" value="HSP20-like chaperones"/>
    <property type="match status" value="1"/>
</dbReference>
<dbReference type="Pfam" id="PF00011">
    <property type="entry name" value="HSP20"/>
    <property type="match status" value="1"/>
</dbReference>
<dbReference type="InterPro" id="IPR002068">
    <property type="entry name" value="A-crystallin/Hsp20_dom"/>
</dbReference>
<evidence type="ECO:0000259" key="3">
    <source>
        <dbReference type="PROSITE" id="PS01031"/>
    </source>
</evidence>
<dbReference type="PROSITE" id="PS01031">
    <property type="entry name" value="SHSP"/>
    <property type="match status" value="1"/>
</dbReference>
<accession>A0A4P6UMQ2</accession>
<evidence type="ECO:0000313" key="4">
    <source>
        <dbReference type="EMBL" id="QBK06016.1"/>
    </source>
</evidence>
<gene>
    <name evidence="4" type="ORF">DW355_15930</name>
</gene>
<name>A0A4P6UMQ2_9BURK</name>
<dbReference type="KEGG" id="hgr:DW355_15930"/>
<protein>
    <submittedName>
        <fullName evidence="4">Hsp20/alpha crystallin family protein</fullName>
    </submittedName>
</protein>
<dbReference type="RefSeq" id="WP_131281573.1">
    <property type="nucleotide sequence ID" value="NZ_CP031395.1"/>
</dbReference>